<evidence type="ECO:0000313" key="3">
    <source>
        <dbReference type="Proteomes" id="UP001174909"/>
    </source>
</evidence>
<name>A0AA35X2Z3_GEOBA</name>
<evidence type="ECO:0000313" key="2">
    <source>
        <dbReference type="EMBL" id="CAI8036145.1"/>
    </source>
</evidence>
<reference evidence="2" key="1">
    <citation type="submission" date="2023-03" db="EMBL/GenBank/DDBJ databases">
        <authorList>
            <person name="Steffen K."/>
            <person name="Cardenas P."/>
        </authorList>
    </citation>
    <scope>NUCLEOTIDE SEQUENCE</scope>
</reference>
<dbReference type="AlphaFoldDB" id="A0AA35X2Z3"/>
<organism evidence="2 3">
    <name type="scientific">Geodia barretti</name>
    <name type="common">Barrett's horny sponge</name>
    <dbReference type="NCBI Taxonomy" id="519541"/>
    <lineage>
        <taxon>Eukaryota</taxon>
        <taxon>Metazoa</taxon>
        <taxon>Porifera</taxon>
        <taxon>Demospongiae</taxon>
        <taxon>Heteroscleromorpha</taxon>
        <taxon>Tetractinellida</taxon>
        <taxon>Astrophorina</taxon>
        <taxon>Geodiidae</taxon>
        <taxon>Geodia</taxon>
    </lineage>
</organism>
<sequence>MDRGEARTLDSACWVTWISLPSKASHPDHDITVATTADYITSSLRALAVCFCARWYYFSVVMYNLFPSFSHMFRCIFPLSKCHTIIFIYNYLVHHCC</sequence>
<keyword evidence="1" id="KW-0472">Membrane</keyword>
<gene>
    <name evidence="2" type="ORF">GBAR_LOCUS20281</name>
</gene>
<evidence type="ECO:0000256" key="1">
    <source>
        <dbReference type="SAM" id="Phobius"/>
    </source>
</evidence>
<keyword evidence="1" id="KW-0812">Transmembrane</keyword>
<keyword evidence="1" id="KW-1133">Transmembrane helix</keyword>
<protein>
    <submittedName>
        <fullName evidence="2">Uncharacterized protein</fullName>
    </submittedName>
</protein>
<dbReference type="EMBL" id="CASHTH010002848">
    <property type="protein sequence ID" value="CAI8036145.1"/>
    <property type="molecule type" value="Genomic_DNA"/>
</dbReference>
<comment type="caution">
    <text evidence="2">The sequence shown here is derived from an EMBL/GenBank/DDBJ whole genome shotgun (WGS) entry which is preliminary data.</text>
</comment>
<proteinExistence type="predicted"/>
<accession>A0AA35X2Z3</accession>
<feature type="transmembrane region" description="Helical" evidence="1">
    <location>
        <begin position="46"/>
        <end position="66"/>
    </location>
</feature>
<keyword evidence="3" id="KW-1185">Reference proteome</keyword>
<dbReference type="Proteomes" id="UP001174909">
    <property type="component" value="Unassembled WGS sequence"/>
</dbReference>